<proteinExistence type="predicted"/>
<evidence type="ECO:0000313" key="6">
    <source>
        <dbReference type="Proteomes" id="UP001210130"/>
    </source>
</evidence>
<dbReference type="SMART" id="SM00862">
    <property type="entry name" value="Trans_reg_C"/>
    <property type="match status" value="1"/>
</dbReference>
<dbReference type="Pfam" id="PF00486">
    <property type="entry name" value="Trans_reg_C"/>
    <property type="match status" value="1"/>
</dbReference>
<dbReference type="GO" id="GO:0006355">
    <property type="term" value="P:regulation of DNA-templated transcription"/>
    <property type="evidence" value="ECO:0007669"/>
    <property type="project" value="InterPro"/>
</dbReference>
<dbReference type="EMBL" id="CP112887">
    <property type="protein sequence ID" value="WBW62999.1"/>
    <property type="molecule type" value="Genomic_DNA"/>
</dbReference>
<dbReference type="InterPro" id="IPR036388">
    <property type="entry name" value="WH-like_DNA-bd_sf"/>
</dbReference>
<name>A0AAJ5QZ02_9ENTR</name>
<keyword evidence="1 2" id="KW-0238">DNA-binding</keyword>
<organism evidence="5 6">
    <name type="scientific">Klebsiella electrica</name>
    <dbReference type="NCBI Taxonomy" id="1259973"/>
    <lineage>
        <taxon>Bacteria</taxon>
        <taxon>Pseudomonadati</taxon>
        <taxon>Pseudomonadota</taxon>
        <taxon>Gammaproteobacteria</taxon>
        <taxon>Enterobacterales</taxon>
        <taxon>Enterobacteriaceae</taxon>
        <taxon>Klebsiella/Raoultella group</taxon>
        <taxon>Klebsiella</taxon>
    </lineage>
</organism>
<gene>
    <name evidence="5" type="ORF">OR613_08880</name>
</gene>
<dbReference type="InterPro" id="IPR016032">
    <property type="entry name" value="Sig_transdc_resp-reg_C-effctor"/>
</dbReference>
<feature type="domain" description="OmpR/PhoB-type" evidence="4">
    <location>
        <begin position="2"/>
        <end position="106"/>
    </location>
</feature>
<dbReference type="InterPro" id="IPR001867">
    <property type="entry name" value="OmpR/PhoB-type_DNA-bd"/>
</dbReference>
<dbReference type="RefSeq" id="WP_131050454.1">
    <property type="nucleotide sequence ID" value="NZ_CP112887.1"/>
</dbReference>
<feature type="DNA-binding region" description="OmpR/PhoB-type" evidence="2">
    <location>
        <begin position="2"/>
        <end position="106"/>
    </location>
</feature>
<evidence type="ECO:0000256" key="3">
    <source>
        <dbReference type="SAM" id="Phobius"/>
    </source>
</evidence>
<reference evidence="5 6" key="1">
    <citation type="journal article" date="2023" name="Microbiol. Resour. Announc.">
        <title>Complete Genome Sequence of the First Colistin-Resistant Raoultella electrica Strain.</title>
        <authorList>
            <person name="Aldeia C."/>
            <person name="Campos-Madueno E.I."/>
            <person name="Sendi P."/>
            <person name="Endimiani A."/>
        </authorList>
    </citation>
    <scope>NUCLEOTIDE SEQUENCE [LARGE SCALE GENOMIC DNA]</scope>
    <source>
        <strain evidence="5 6">S2-IND-01-C</strain>
    </source>
</reference>
<feature type="transmembrane region" description="Helical" evidence="3">
    <location>
        <begin position="180"/>
        <end position="201"/>
    </location>
</feature>
<keyword evidence="6" id="KW-1185">Reference proteome</keyword>
<dbReference type="Proteomes" id="UP001210130">
    <property type="component" value="Chromosome"/>
</dbReference>
<protein>
    <submittedName>
        <fullName evidence="5">Winged helix-turn-helix domain-containing protein</fullName>
    </submittedName>
</protein>
<sequence length="293" mass="33466">MHNRYIINGTVEFHPATSTLRDLNNHDNVIILNSPASRCLLLLIERIGSIVTQQEFLDIVWTKCGMQVSTNTFYQNISILRKGLKKTGLDEELVVTISRVGLTLASGVYIKKLTSEQQVETSPMPSHSLSFAETQLEKKLKTQPPPSSEDDVDVLITHKEEVLLPERQDTERKTECRRRLPGIIVGALLSIILLLAGYIAVSRYAEGQNQYFSHYDFLRTIEGCHIYLSDGITTDKERSTALRRASQFLDNCTNYPWVYVTRFPMLPRTSVIRCDRQMNEPNSCISDYFFEVQ</sequence>
<evidence type="ECO:0000256" key="1">
    <source>
        <dbReference type="ARBA" id="ARBA00023125"/>
    </source>
</evidence>
<dbReference type="GO" id="GO:0000160">
    <property type="term" value="P:phosphorelay signal transduction system"/>
    <property type="evidence" value="ECO:0007669"/>
    <property type="project" value="InterPro"/>
</dbReference>
<keyword evidence="3" id="KW-0472">Membrane</keyword>
<dbReference type="AlphaFoldDB" id="A0AAJ5QZ02"/>
<dbReference type="GO" id="GO:0003677">
    <property type="term" value="F:DNA binding"/>
    <property type="evidence" value="ECO:0007669"/>
    <property type="project" value="UniProtKB-UniRule"/>
</dbReference>
<evidence type="ECO:0000256" key="2">
    <source>
        <dbReference type="PROSITE-ProRule" id="PRU01091"/>
    </source>
</evidence>
<keyword evidence="3" id="KW-0812">Transmembrane</keyword>
<dbReference type="PROSITE" id="PS51755">
    <property type="entry name" value="OMPR_PHOB"/>
    <property type="match status" value="1"/>
</dbReference>
<evidence type="ECO:0000313" key="5">
    <source>
        <dbReference type="EMBL" id="WBW62999.1"/>
    </source>
</evidence>
<evidence type="ECO:0000259" key="4">
    <source>
        <dbReference type="PROSITE" id="PS51755"/>
    </source>
</evidence>
<keyword evidence="3" id="KW-1133">Transmembrane helix</keyword>
<dbReference type="Gene3D" id="1.10.10.10">
    <property type="entry name" value="Winged helix-like DNA-binding domain superfamily/Winged helix DNA-binding domain"/>
    <property type="match status" value="1"/>
</dbReference>
<dbReference type="SUPFAM" id="SSF46894">
    <property type="entry name" value="C-terminal effector domain of the bipartite response regulators"/>
    <property type="match status" value="1"/>
</dbReference>
<accession>A0AAJ5QZ02</accession>